<comment type="caution">
    <text evidence="2">The sequence shown here is derived from an EMBL/GenBank/DDBJ whole genome shotgun (WGS) entry which is preliminary data.</text>
</comment>
<evidence type="ECO:0000256" key="1">
    <source>
        <dbReference type="SAM" id="MobiDB-lite"/>
    </source>
</evidence>
<feature type="region of interest" description="Disordered" evidence="1">
    <location>
        <begin position="115"/>
        <end position="140"/>
    </location>
</feature>
<proteinExistence type="predicted"/>
<reference evidence="2 3" key="1">
    <citation type="journal article" date="2015" name="Sci. Rep.">
        <title>Genome of the facultative scuticociliatosis pathogen Pseudocohnilembus persalinus provides insight into its virulence through horizontal gene transfer.</title>
        <authorList>
            <person name="Xiong J."/>
            <person name="Wang G."/>
            <person name="Cheng J."/>
            <person name="Tian M."/>
            <person name="Pan X."/>
            <person name="Warren A."/>
            <person name="Jiang C."/>
            <person name="Yuan D."/>
            <person name="Miao W."/>
        </authorList>
    </citation>
    <scope>NUCLEOTIDE SEQUENCE [LARGE SCALE GENOMIC DNA]</scope>
    <source>
        <strain evidence="2">36N120E</strain>
    </source>
</reference>
<sequence length="171" mass="20755">MKKMMKMNLTKKKKMKMKMNLKMNNLKNLIKIMKMIISHLMMGMNVMMKKKKKMKILKKKQINYQKNWARKQKKLMVLLQTVHQKTNSKALNLVKILKNFQKKGNQLMSKNLKTKNCSMKQHPHKKNQQTHLKEQTPQPPYNRKLKIRTKLVKHYFLEFLNKTVFLKLFKK</sequence>
<evidence type="ECO:0000313" key="2">
    <source>
        <dbReference type="EMBL" id="KRW98740.1"/>
    </source>
</evidence>
<gene>
    <name evidence="2" type="ORF">PPERSA_03875</name>
</gene>
<accession>A0A0V0Q9M1</accession>
<dbReference type="AlphaFoldDB" id="A0A0V0Q9M1"/>
<organism evidence="2 3">
    <name type="scientific">Pseudocohnilembus persalinus</name>
    <name type="common">Ciliate</name>
    <dbReference type="NCBI Taxonomy" id="266149"/>
    <lineage>
        <taxon>Eukaryota</taxon>
        <taxon>Sar</taxon>
        <taxon>Alveolata</taxon>
        <taxon>Ciliophora</taxon>
        <taxon>Intramacronucleata</taxon>
        <taxon>Oligohymenophorea</taxon>
        <taxon>Scuticociliatia</taxon>
        <taxon>Philasterida</taxon>
        <taxon>Pseudocohnilembidae</taxon>
        <taxon>Pseudocohnilembus</taxon>
    </lineage>
</organism>
<dbReference type="EMBL" id="LDAU01000231">
    <property type="protein sequence ID" value="KRW98740.1"/>
    <property type="molecule type" value="Genomic_DNA"/>
</dbReference>
<keyword evidence="3" id="KW-1185">Reference proteome</keyword>
<protein>
    <submittedName>
        <fullName evidence="2">Uncharacterized protein</fullName>
    </submittedName>
</protein>
<name>A0A0V0Q9M1_PSEPJ</name>
<evidence type="ECO:0000313" key="3">
    <source>
        <dbReference type="Proteomes" id="UP000054937"/>
    </source>
</evidence>
<dbReference type="InParanoid" id="A0A0V0Q9M1"/>
<dbReference type="Proteomes" id="UP000054937">
    <property type="component" value="Unassembled WGS sequence"/>
</dbReference>